<evidence type="ECO:0000256" key="9">
    <source>
        <dbReference type="ARBA" id="ARBA00022833"/>
    </source>
</evidence>
<dbReference type="GO" id="GO:0016567">
    <property type="term" value="P:protein ubiquitination"/>
    <property type="evidence" value="ECO:0007669"/>
    <property type="project" value="InterPro"/>
</dbReference>
<organism evidence="14 18">
    <name type="scientific">Halopseudomonas bauzanensis</name>
    <dbReference type="NCBI Taxonomy" id="653930"/>
    <lineage>
        <taxon>Bacteria</taxon>
        <taxon>Pseudomonadati</taxon>
        <taxon>Pseudomonadota</taxon>
        <taxon>Gammaproteobacteria</taxon>
        <taxon>Pseudomonadales</taxon>
        <taxon>Pseudomonadaceae</taxon>
        <taxon>Halopseudomonas</taxon>
    </lineage>
</organism>
<dbReference type="Proteomes" id="UP000186599">
    <property type="component" value="Unassembled WGS sequence"/>
</dbReference>
<evidence type="ECO:0000313" key="14">
    <source>
        <dbReference type="EMBL" id="SER59691.1"/>
    </source>
</evidence>
<dbReference type="Proteomes" id="UP000305198">
    <property type="component" value="Unassembled WGS sequence"/>
</dbReference>
<evidence type="ECO:0000256" key="12">
    <source>
        <dbReference type="SAM" id="Phobius"/>
    </source>
</evidence>
<evidence type="ECO:0000256" key="6">
    <source>
        <dbReference type="ARBA" id="ARBA00022723"/>
    </source>
</evidence>
<dbReference type="Pfam" id="PF12483">
    <property type="entry name" value="GIDE"/>
    <property type="match status" value="1"/>
</dbReference>
<evidence type="ECO:0000256" key="8">
    <source>
        <dbReference type="ARBA" id="ARBA00022786"/>
    </source>
</evidence>
<dbReference type="EMBL" id="FOGN01000001">
    <property type="protein sequence ID" value="SER59691.1"/>
    <property type="molecule type" value="Genomic_DNA"/>
</dbReference>
<dbReference type="OrthoDB" id="7013907at2"/>
<evidence type="ECO:0000256" key="3">
    <source>
        <dbReference type="ARBA" id="ARBA00012483"/>
    </source>
</evidence>
<dbReference type="AlphaFoldDB" id="A0A1H9QGK4"/>
<evidence type="ECO:0000256" key="5">
    <source>
        <dbReference type="ARBA" id="ARBA00022692"/>
    </source>
</evidence>
<keyword evidence="5 12" id="KW-0812">Transmembrane</keyword>
<evidence type="ECO:0000256" key="10">
    <source>
        <dbReference type="ARBA" id="ARBA00022989"/>
    </source>
</evidence>
<evidence type="ECO:0000313" key="15">
    <source>
        <dbReference type="EMBL" id="SFL66160.1"/>
    </source>
</evidence>
<evidence type="ECO:0000256" key="11">
    <source>
        <dbReference type="ARBA" id="ARBA00023136"/>
    </source>
</evidence>
<comment type="subcellular location">
    <subcellularLocation>
        <location evidence="2">Membrane</location>
        <topology evidence="2">Multi-pass membrane protein</topology>
    </subcellularLocation>
</comment>
<evidence type="ECO:0000256" key="2">
    <source>
        <dbReference type="ARBA" id="ARBA00004141"/>
    </source>
</evidence>
<dbReference type="InterPro" id="IPR018247">
    <property type="entry name" value="EF_Hand_1_Ca_BS"/>
</dbReference>
<keyword evidence="14" id="KW-0436">Ligase</keyword>
<accession>A0A1H9QGK4</accession>
<dbReference type="GO" id="GO:0061630">
    <property type="term" value="F:ubiquitin protein ligase activity"/>
    <property type="evidence" value="ECO:0007669"/>
    <property type="project" value="UniProtKB-EC"/>
</dbReference>
<keyword evidence="10 12" id="KW-1133">Transmembrane helix</keyword>
<protein>
    <recommendedName>
        <fullName evidence="3">RING-type E3 ubiquitin transferase</fullName>
        <ecNumber evidence="3">2.3.2.27</ecNumber>
    </recommendedName>
</protein>
<keyword evidence="4" id="KW-0808">Transferase</keyword>
<dbReference type="EMBL" id="SWAV01000004">
    <property type="protein sequence ID" value="TKA90832.1"/>
    <property type="molecule type" value="Genomic_DNA"/>
</dbReference>
<keyword evidence="17" id="KW-1185">Reference proteome</keyword>
<gene>
    <name evidence="16" type="ORF">FA869_12310</name>
    <name evidence="15" type="ORF">SAMN04487855_0594</name>
    <name evidence="14" type="ORF">SAMN05216589_1032</name>
</gene>
<evidence type="ECO:0000313" key="17">
    <source>
        <dbReference type="Proteomes" id="UP000186599"/>
    </source>
</evidence>
<evidence type="ECO:0000256" key="4">
    <source>
        <dbReference type="ARBA" id="ARBA00022679"/>
    </source>
</evidence>
<keyword evidence="8" id="KW-0833">Ubl conjugation pathway</keyword>
<keyword evidence="6" id="KW-0479">Metal-binding</keyword>
<keyword evidence="9" id="KW-0862">Zinc</keyword>
<dbReference type="GO" id="GO:0016020">
    <property type="term" value="C:membrane"/>
    <property type="evidence" value="ECO:0007669"/>
    <property type="project" value="UniProtKB-SubCell"/>
</dbReference>
<name>A0A1H9QGK4_9GAMM</name>
<dbReference type="InterPro" id="IPR022170">
    <property type="entry name" value="MUL1-like"/>
</dbReference>
<reference evidence="16 19" key="2">
    <citation type="submission" date="2019-04" db="EMBL/GenBank/DDBJ databases">
        <title>Crypto-aerobic microbial life in anoxic (sulfidic) marine sediments.</title>
        <authorList>
            <person name="Bhattacharya S."/>
            <person name="Roy C."/>
            <person name="Mondal N."/>
            <person name="Sarkar J."/>
            <person name="Mandal S."/>
            <person name="Rameez M.J."/>
            <person name="Ghosh W."/>
        </authorList>
    </citation>
    <scope>NUCLEOTIDE SEQUENCE [LARGE SCALE GENOMIC DNA]</scope>
    <source>
        <strain evidence="16 19">SBBB</strain>
    </source>
</reference>
<feature type="transmembrane region" description="Helical" evidence="12">
    <location>
        <begin position="6"/>
        <end position="31"/>
    </location>
</feature>
<feature type="transmembrane region" description="Helical" evidence="12">
    <location>
        <begin position="287"/>
        <end position="306"/>
    </location>
</feature>
<evidence type="ECO:0000256" key="1">
    <source>
        <dbReference type="ARBA" id="ARBA00000900"/>
    </source>
</evidence>
<comment type="catalytic activity">
    <reaction evidence="1">
        <text>S-ubiquitinyl-[E2 ubiquitin-conjugating enzyme]-L-cysteine + [acceptor protein]-L-lysine = [E2 ubiquitin-conjugating enzyme]-L-cysteine + N(6)-ubiquitinyl-[acceptor protein]-L-lysine.</text>
        <dbReference type="EC" id="2.3.2.27"/>
    </reaction>
</comment>
<dbReference type="GO" id="GO:0008270">
    <property type="term" value="F:zinc ion binding"/>
    <property type="evidence" value="ECO:0007669"/>
    <property type="project" value="UniProtKB-KW"/>
</dbReference>
<evidence type="ECO:0000313" key="18">
    <source>
        <dbReference type="Proteomes" id="UP000186904"/>
    </source>
</evidence>
<keyword evidence="7" id="KW-0863">Zinc-finger</keyword>
<evidence type="ECO:0000259" key="13">
    <source>
        <dbReference type="Pfam" id="PF12483"/>
    </source>
</evidence>
<reference evidence="17 18" key="1">
    <citation type="submission" date="2016-10" db="EMBL/GenBank/DDBJ databases">
        <authorList>
            <person name="de Groot N.N."/>
        </authorList>
    </citation>
    <scope>NUCLEOTIDE SEQUENCE [LARGE SCALE GENOMIC DNA]</scope>
    <source>
        <strain evidence="15 17">CGMCC 1.9095</strain>
        <strain evidence="14 18">DSM 22558</strain>
    </source>
</reference>
<dbReference type="EMBL" id="FOUA01000001">
    <property type="protein sequence ID" value="SFL66160.1"/>
    <property type="molecule type" value="Genomic_DNA"/>
</dbReference>
<proteinExistence type="predicted"/>
<dbReference type="GO" id="GO:0016874">
    <property type="term" value="F:ligase activity"/>
    <property type="evidence" value="ECO:0007669"/>
    <property type="project" value="UniProtKB-KW"/>
</dbReference>
<dbReference type="Proteomes" id="UP000186904">
    <property type="component" value="Unassembled WGS sequence"/>
</dbReference>
<feature type="domain" description="E3 Ubiquitin ligase MUL1-like" evidence="13">
    <location>
        <begin position="94"/>
        <end position="189"/>
    </location>
</feature>
<dbReference type="RefSeq" id="WP_051610732.1">
    <property type="nucleotide sequence ID" value="NZ_FOGN01000001.1"/>
</dbReference>
<dbReference type="STRING" id="653930.SAMN05216589_1032"/>
<dbReference type="EC" id="2.3.2.27" evidence="3"/>
<evidence type="ECO:0000313" key="19">
    <source>
        <dbReference type="Proteomes" id="UP000305198"/>
    </source>
</evidence>
<evidence type="ECO:0000256" key="7">
    <source>
        <dbReference type="ARBA" id="ARBA00022771"/>
    </source>
</evidence>
<dbReference type="PROSITE" id="PS00018">
    <property type="entry name" value="EF_HAND_1"/>
    <property type="match status" value="1"/>
</dbReference>
<evidence type="ECO:0000313" key="16">
    <source>
        <dbReference type="EMBL" id="TKA90832.1"/>
    </source>
</evidence>
<sequence length="308" mass="35041">MIDLYGIFLISRGAHAVFTGLSSVLALWLLYRMFSRLRRARWVEDTPTSKIRSAAQGLVELVGQVEAGGYAPLLSPLAGRPCLWYRFTVEELQRRGRNTEWRTVERGSSDRPILLRDETGSCWIQPAAAEVHPRQRRRWEGNRRWPLGNVVQTGVLGALLARRYRYTEEWLQEGDPLYALGWFESRGGGREATDAQSVARQIISSWKADYPTLLARFDRNADGQLDPAEWERVRAAAAREAQQQIRRAGEAPAVHMLVKPPHKNLPFLLSDHHEEDLSRRLRRQSGWSLAGMLLAGGLAGWLWLALLQ</sequence>
<keyword evidence="11 12" id="KW-0472">Membrane</keyword>